<accession>A0AAE0NX80</accession>
<dbReference type="Proteomes" id="UP001285441">
    <property type="component" value="Unassembled WGS sequence"/>
</dbReference>
<sequence>MSPLSGKTTDSKTGGGREQGTKIPRHHGLHRDSPSDGKMTWGEGSGSQQARDPDIAPFPTYTEDIDQETTVAPTIVHETVRPHVHEVKEEQITRDIHTHEVFHYEQPVYETEVLPARHFVLDKNGNKVEVSEKDLSGCTGPNQKWHIGENGKTCPGGEEK</sequence>
<reference evidence="2" key="1">
    <citation type="journal article" date="2023" name="Mol. Phylogenet. Evol.">
        <title>Genome-scale phylogeny and comparative genomics of the fungal order Sordariales.</title>
        <authorList>
            <person name="Hensen N."/>
            <person name="Bonometti L."/>
            <person name="Westerberg I."/>
            <person name="Brannstrom I.O."/>
            <person name="Guillou S."/>
            <person name="Cros-Aarteil S."/>
            <person name="Calhoun S."/>
            <person name="Haridas S."/>
            <person name="Kuo A."/>
            <person name="Mondo S."/>
            <person name="Pangilinan J."/>
            <person name="Riley R."/>
            <person name="LaButti K."/>
            <person name="Andreopoulos B."/>
            <person name="Lipzen A."/>
            <person name="Chen C."/>
            <person name="Yan M."/>
            <person name="Daum C."/>
            <person name="Ng V."/>
            <person name="Clum A."/>
            <person name="Steindorff A."/>
            <person name="Ohm R.A."/>
            <person name="Martin F."/>
            <person name="Silar P."/>
            <person name="Natvig D.O."/>
            <person name="Lalanne C."/>
            <person name="Gautier V."/>
            <person name="Ament-Velasquez S.L."/>
            <person name="Kruys A."/>
            <person name="Hutchinson M.I."/>
            <person name="Powell A.J."/>
            <person name="Barry K."/>
            <person name="Miller A.N."/>
            <person name="Grigoriev I.V."/>
            <person name="Debuchy R."/>
            <person name="Gladieux P."/>
            <person name="Hiltunen Thoren M."/>
            <person name="Johannesson H."/>
        </authorList>
    </citation>
    <scope>NUCLEOTIDE SEQUENCE</scope>
    <source>
        <strain evidence="2">CBS 232.78</strain>
    </source>
</reference>
<feature type="region of interest" description="Disordered" evidence="1">
    <location>
        <begin position="1"/>
        <end position="71"/>
    </location>
</feature>
<dbReference type="EMBL" id="JAULSW010000002">
    <property type="protein sequence ID" value="KAK3389397.1"/>
    <property type="molecule type" value="Genomic_DNA"/>
</dbReference>
<evidence type="ECO:0000313" key="2">
    <source>
        <dbReference type="EMBL" id="KAK3389397.1"/>
    </source>
</evidence>
<organism evidence="2 3">
    <name type="scientific">Podospora didyma</name>
    <dbReference type="NCBI Taxonomy" id="330526"/>
    <lineage>
        <taxon>Eukaryota</taxon>
        <taxon>Fungi</taxon>
        <taxon>Dikarya</taxon>
        <taxon>Ascomycota</taxon>
        <taxon>Pezizomycotina</taxon>
        <taxon>Sordariomycetes</taxon>
        <taxon>Sordariomycetidae</taxon>
        <taxon>Sordariales</taxon>
        <taxon>Podosporaceae</taxon>
        <taxon>Podospora</taxon>
    </lineage>
</organism>
<reference evidence="2" key="2">
    <citation type="submission" date="2023-06" db="EMBL/GenBank/DDBJ databases">
        <authorList>
            <consortium name="Lawrence Berkeley National Laboratory"/>
            <person name="Haridas S."/>
            <person name="Hensen N."/>
            <person name="Bonometti L."/>
            <person name="Westerberg I."/>
            <person name="Brannstrom I.O."/>
            <person name="Guillou S."/>
            <person name="Cros-Aarteil S."/>
            <person name="Calhoun S."/>
            <person name="Kuo A."/>
            <person name="Mondo S."/>
            <person name="Pangilinan J."/>
            <person name="Riley R."/>
            <person name="LaButti K."/>
            <person name="Andreopoulos B."/>
            <person name="Lipzen A."/>
            <person name="Chen C."/>
            <person name="Yanf M."/>
            <person name="Daum C."/>
            <person name="Ng V."/>
            <person name="Clum A."/>
            <person name="Steindorff A."/>
            <person name="Ohm R."/>
            <person name="Martin F."/>
            <person name="Silar P."/>
            <person name="Natvig D."/>
            <person name="Lalanne C."/>
            <person name="Gautier V."/>
            <person name="Ament-velasquez S.L."/>
            <person name="Kruys A."/>
            <person name="Hutchinson M.I."/>
            <person name="Powell A.J."/>
            <person name="Barry K."/>
            <person name="Miller A.N."/>
            <person name="Grigoriev I.V."/>
            <person name="Debuchy R."/>
            <person name="Gladieux P."/>
            <person name="Thoren M.H."/>
            <person name="Johannesson H."/>
        </authorList>
    </citation>
    <scope>NUCLEOTIDE SEQUENCE</scope>
    <source>
        <strain evidence="2">CBS 232.78</strain>
    </source>
</reference>
<feature type="compositionally biased region" description="Low complexity" evidence="1">
    <location>
        <begin position="1"/>
        <end position="12"/>
    </location>
</feature>
<dbReference type="AlphaFoldDB" id="A0AAE0NX80"/>
<evidence type="ECO:0000313" key="3">
    <source>
        <dbReference type="Proteomes" id="UP001285441"/>
    </source>
</evidence>
<name>A0AAE0NX80_9PEZI</name>
<feature type="region of interest" description="Disordered" evidence="1">
    <location>
        <begin position="132"/>
        <end position="160"/>
    </location>
</feature>
<gene>
    <name evidence="2" type="ORF">B0H63DRAFT_537287</name>
</gene>
<keyword evidence="3" id="KW-1185">Reference proteome</keyword>
<comment type="caution">
    <text evidence="2">The sequence shown here is derived from an EMBL/GenBank/DDBJ whole genome shotgun (WGS) entry which is preliminary data.</text>
</comment>
<proteinExistence type="predicted"/>
<evidence type="ECO:0000256" key="1">
    <source>
        <dbReference type="SAM" id="MobiDB-lite"/>
    </source>
</evidence>
<protein>
    <submittedName>
        <fullName evidence="2">Uncharacterized protein</fullName>
    </submittedName>
</protein>